<dbReference type="AlphaFoldDB" id="A0AA37HRZ1"/>
<reference evidence="1" key="1">
    <citation type="journal article" date="2016" name="Front. Microbiol.">
        <title>Genome Sequence of the Piezophilic, Mesophilic Sulfate-Reducing Bacterium Desulfovibrio indicus J2T.</title>
        <authorList>
            <person name="Cao J."/>
            <person name="Maignien L."/>
            <person name="Shao Z."/>
            <person name="Alain K."/>
            <person name="Jebbar M."/>
        </authorList>
    </citation>
    <scope>NUCLEOTIDE SEQUENCE</scope>
    <source>
        <strain evidence="1">NBRC 103626</strain>
    </source>
</reference>
<reference evidence="1" key="2">
    <citation type="submission" date="2021-08" db="EMBL/GenBank/DDBJ databases">
        <authorList>
            <person name="Tani A."/>
            <person name="Ola A."/>
            <person name="Ogura Y."/>
            <person name="Katsura K."/>
            <person name="Hayashi T."/>
        </authorList>
    </citation>
    <scope>NUCLEOTIDE SEQUENCE</scope>
    <source>
        <strain evidence="1">NBRC 103626</strain>
    </source>
</reference>
<gene>
    <name evidence="1" type="ORF">NBEOAGPD_3781</name>
</gene>
<dbReference type="RefSeq" id="WP_238304391.1">
    <property type="nucleotide sequence ID" value="NZ_BPQM01000100.1"/>
</dbReference>
<proteinExistence type="predicted"/>
<name>A0AA37HRZ1_9HYPH</name>
<organism evidence="1 2">
    <name type="scientific">Methylobacterium gregans</name>
    <dbReference type="NCBI Taxonomy" id="374424"/>
    <lineage>
        <taxon>Bacteria</taxon>
        <taxon>Pseudomonadati</taxon>
        <taxon>Pseudomonadota</taxon>
        <taxon>Alphaproteobacteria</taxon>
        <taxon>Hyphomicrobiales</taxon>
        <taxon>Methylobacteriaceae</taxon>
        <taxon>Methylobacterium</taxon>
    </lineage>
</organism>
<evidence type="ECO:0000313" key="2">
    <source>
        <dbReference type="Proteomes" id="UP001055108"/>
    </source>
</evidence>
<comment type="caution">
    <text evidence="1">The sequence shown here is derived from an EMBL/GenBank/DDBJ whole genome shotgun (WGS) entry which is preliminary data.</text>
</comment>
<evidence type="ECO:0000313" key="1">
    <source>
        <dbReference type="EMBL" id="GJD80540.1"/>
    </source>
</evidence>
<protein>
    <submittedName>
        <fullName evidence="1">Uncharacterized protein</fullName>
    </submittedName>
</protein>
<dbReference type="EMBL" id="BPQM01000100">
    <property type="protein sequence ID" value="GJD80540.1"/>
    <property type="molecule type" value="Genomic_DNA"/>
</dbReference>
<sequence length="104" mass="10861">MAELSTEDRDAVDRLTYFMLKEVCCSATDAMAKMNPEAARALLHGVETLLTGAITRIDAQQTEGANSTAIALAVGTRIAEVLDQARAILDEGGDRAAPAAGRAA</sequence>
<dbReference type="Proteomes" id="UP001055108">
    <property type="component" value="Unassembled WGS sequence"/>
</dbReference>
<keyword evidence="2" id="KW-1185">Reference proteome</keyword>
<accession>A0AA37HRZ1</accession>